<keyword evidence="1" id="KW-0812">Transmembrane</keyword>
<protein>
    <submittedName>
        <fullName evidence="2">Uncharacterized protein</fullName>
    </submittedName>
</protein>
<feature type="transmembrane region" description="Helical" evidence="1">
    <location>
        <begin position="63"/>
        <end position="87"/>
    </location>
</feature>
<evidence type="ECO:0000313" key="2">
    <source>
        <dbReference type="EMBL" id="BAH16960.1"/>
    </source>
</evidence>
<feature type="transmembrane region" description="Helical" evidence="1">
    <location>
        <begin position="20"/>
        <end position="43"/>
    </location>
</feature>
<feature type="transmembrane region" description="Helical" evidence="1">
    <location>
        <begin position="120"/>
        <end position="138"/>
    </location>
</feature>
<gene>
    <name evidence="2" type="ordered locus">MCCL_0253</name>
</gene>
<proteinExistence type="predicted"/>
<dbReference type="STRING" id="458233.MCCL_0253"/>
<feature type="transmembrane region" description="Helical" evidence="1">
    <location>
        <begin position="144"/>
        <end position="164"/>
    </location>
</feature>
<keyword evidence="1" id="KW-0472">Membrane</keyword>
<organism evidence="2 3">
    <name type="scientific">Macrococcus caseolyticus (strain JCSC5402)</name>
    <name type="common">Macrococcoides caseolyticum</name>
    <dbReference type="NCBI Taxonomy" id="458233"/>
    <lineage>
        <taxon>Bacteria</taxon>
        <taxon>Bacillati</taxon>
        <taxon>Bacillota</taxon>
        <taxon>Bacilli</taxon>
        <taxon>Bacillales</taxon>
        <taxon>Staphylococcaceae</taxon>
        <taxon>Macrococcoides</taxon>
    </lineage>
</organism>
<evidence type="ECO:0000256" key="1">
    <source>
        <dbReference type="SAM" id="Phobius"/>
    </source>
</evidence>
<dbReference type="Proteomes" id="UP000001383">
    <property type="component" value="Chromosome"/>
</dbReference>
<sequence length="172" mass="20288">MNWRILKMNEQQFKRIYPLFNLVCIVCIGLLIIPLSMVMRYTINEGDVLFSVHINPYKYGDMFLYFIIATVIINMILMAVSTIFLVWAKKKFRKINLVPEINDHDEGMSFVTYESMKRSYTWLSVLLPLFTAVIFLVPDNFVTKPTVLGILLFMSVIMYLTYYVKNRKLLKD</sequence>
<accession>B9E9P9</accession>
<name>B9E9P9_MACCJ</name>
<keyword evidence="1" id="KW-1133">Transmembrane helix</keyword>
<evidence type="ECO:0000313" key="3">
    <source>
        <dbReference type="Proteomes" id="UP000001383"/>
    </source>
</evidence>
<dbReference type="KEGG" id="mcl:MCCL_0253"/>
<reference evidence="2 3" key="1">
    <citation type="journal article" date="2009" name="J. Bacteriol.">
        <title>Complete genome sequence of Macrococcus caseolyticus strain JCSCS5402, reflecting the ancestral genome of the human-pathogenic staphylococci.</title>
        <authorList>
            <person name="Baba T."/>
            <person name="Kuwahara-Arai K."/>
            <person name="Uchiyama I."/>
            <person name="Takeuchi F."/>
            <person name="Ito T."/>
            <person name="Hiramatsu K."/>
        </authorList>
    </citation>
    <scope>NUCLEOTIDE SEQUENCE [LARGE SCALE GENOMIC DNA]</scope>
    <source>
        <strain evidence="2 3">JCSC5402</strain>
    </source>
</reference>
<dbReference type="AlphaFoldDB" id="B9E9P9"/>
<dbReference type="HOGENOM" id="CLU_1553409_0_0_9"/>
<dbReference type="EMBL" id="AP009484">
    <property type="protein sequence ID" value="BAH16960.1"/>
    <property type="molecule type" value="Genomic_DNA"/>
</dbReference>